<keyword evidence="6" id="KW-1185">Reference proteome</keyword>
<dbReference type="InterPro" id="IPR027304">
    <property type="entry name" value="Trigger_fact/SurA_dom_sf"/>
</dbReference>
<dbReference type="SUPFAM" id="SSF54534">
    <property type="entry name" value="FKBP-like"/>
    <property type="match status" value="1"/>
</dbReference>
<comment type="caution">
    <text evidence="5">The sequence shown here is derived from an EMBL/GenBank/DDBJ whole genome shotgun (WGS) entry which is preliminary data.</text>
</comment>
<dbReference type="PANTHER" id="PTHR47245:SF2">
    <property type="entry name" value="PEPTIDYL-PROLYL CIS-TRANS ISOMERASE HP_0175-RELATED"/>
    <property type="match status" value="1"/>
</dbReference>
<dbReference type="Gene3D" id="3.10.50.40">
    <property type="match status" value="1"/>
</dbReference>
<dbReference type="Pfam" id="PF13616">
    <property type="entry name" value="Rotamase_3"/>
    <property type="match status" value="1"/>
</dbReference>
<sequence>MGSVKQFLLTMALLGGAASAQTTPATPPATTTPATPAAPATPAPDAPAQDPATPVGKIGSEDVTLGEFERAFRLAAARVVNAQGIPFQDTFLTEFASARPEFLTQYLRDRAVYQLARVNTSADPAELDQQMESARADFASDEEFQTALAGTGYADADDLRTELERQAVVGAYLQTLKDRFKFGDAVVAGFYNLNKAKFAKPAEACVKHILVPTEAEAKTIVADLAAGADFAKVAADKSQDPGSAPQGGDLGCFGPGQMVESFDKASFTGPVGTVQTVQSQFGWHVLVVTKRTDAGVTPLEEAAPVIRDQLGNEAAQRYLDAQIAKLKTEAYPDVVRVAAAPDESAAPDAAPDAAPAPDAPAEPATPPSN</sequence>
<dbReference type="EMBL" id="BNAJ01000011">
    <property type="protein sequence ID" value="GHF57014.1"/>
    <property type="molecule type" value="Genomic_DNA"/>
</dbReference>
<evidence type="ECO:0000313" key="6">
    <source>
        <dbReference type="Proteomes" id="UP000619376"/>
    </source>
</evidence>
<dbReference type="Proteomes" id="UP000619376">
    <property type="component" value="Unassembled WGS sequence"/>
</dbReference>
<keyword evidence="1 5" id="KW-0413">Isomerase</keyword>
<gene>
    <name evidence="5" type="ORF">GCM10017781_36700</name>
</gene>
<dbReference type="InterPro" id="IPR000297">
    <property type="entry name" value="PPIase_PpiC"/>
</dbReference>
<dbReference type="PROSITE" id="PS50198">
    <property type="entry name" value="PPIC_PPIASE_2"/>
    <property type="match status" value="1"/>
</dbReference>
<name>A0ABQ3JYK6_9DEIO</name>
<evidence type="ECO:0000313" key="5">
    <source>
        <dbReference type="EMBL" id="GHF57014.1"/>
    </source>
</evidence>
<feature type="signal peptide" evidence="3">
    <location>
        <begin position="1"/>
        <end position="20"/>
    </location>
</feature>
<dbReference type="PANTHER" id="PTHR47245">
    <property type="entry name" value="PEPTIDYLPROLYL ISOMERASE"/>
    <property type="match status" value="1"/>
</dbReference>
<evidence type="ECO:0000256" key="3">
    <source>
        <dbReference type="SAM" id="SignalP"/>
    </source>
</evidence>
<reference evidence="6" key="1">
    <citation type="journal article" date="2019" name="Int. J. Syst. Evol. Microbiol.">
        <title>The Global Catalogue of Microorganisms (GCM) 10K type strain sequencing project: providing services to taxonomists for standard genome sequencing and annotation.</title>
        <authorList>
            <consortium name="The Broad Institute Genomics Platform"/>
            <consortium name="The Broad Institute Genome Sequencing Center for Infectious Disease"/>
            <person name="Wu L."/>
            <person name="Ma J."/>
        </authorList>
    </citation>
    <scope>NUCLEOTIDE SEQUENCE [LARGE SCALE GENOMIC DNA]</scope>
    <source>
        <strain evidence="6">CGMCC 1.18437</strain>
    </source>
</reference>
<feature type="compositionally biased region" description="Pro residues" evidence="2">
    <location>
        <begin position="357"/>
        <end position="369"/>
    </location>
</feature>
<feature type="region of interest" description="Disordered" evidence="2">
    <location>
        <begin position="338"/>
        <end position="369"/>
    </location>
</feature>
<feature type="chain" id="PRO_5045949509" evidence="3">
    <location>
        <begin position="21"/>
        <end position="369"/>
    </location>
</feature>
<dbReference type="SUPFAM" id="SSF109998">
    <property type="entry name" value="Triger factor/SurA peptide-binding domain-like"/>
    <property type="match status" value="1"/>
</dbReference>
<dbReference type="InterPro" id="IPR050245">
    <property type="entry name" value="PrsA_foldase"/>
</dbReference>
<organism evidence="5 6">
    <name type="scientific">Deinococcus metalli</name>
    <dbReference type="NCBI Taxonomy" id="1141878"/>
    <lineage>
        <taxon>Bacteria</taxon>
        <taxon>Thermotogati</taxon>
        <taxon>Deinococcota</taxon>
        <taxon>Deinococci</taxon>
        <taxon>Deinococcales</taxon>
        <taxon>Deinococcaceae</taxon>
        <taxon>Deinococcus</taxon>
    </lineage>
</organism>
<proteinExistence type="predicted"/>
<keyword evidence="1" id="KW-0697">Rotamase</keyword>
<keyword evidence="3" id="KW-0732">Signal</keyword>
<dbReference type="PROSITE" id="PS01096">
    <property type="entry name" value="PPIC_PPIASE_1"/>
    <property type="match status" value="1"/>
</dbReference>
<evidence type="ECO:0000256" key="1">
    <source>
        <dbReference type="PROSITE-ProRule" id="PRU00278"/>
    </source>
</evidence>
<feature type="compositionally biased region" description="Low complexity" evidence="2">
    <location>
        <begin position="338"/>
        <end position="356"/>
    </location>
</feature>
<evidence type="ECO:0000259" key="4">
    <source>
        <dbReference type="PROSITE" id="PS50198"/>
    </source>
</evidence>
<feature type="compositionally biased region" description="Low complexity" evidence="2">
    <location>
        <begin position="20"/>
        <end position="38"/>
    </location>
</feature>
<dbReference type="InterPro" id="IPR046357">
    <property type="entry name" value="PPIase_dom_sf"/>
</dbReference>
<dbReference type="InterPro" id="IPR023058">
    <property type="entry name" value="PPIase_PpiC_CS"/>
</dbReference>
<dbReference type="GO" id="GO:0016853">
    <property type="term" value="F:isomerase activity"/>
    <property type="evidence" value="ECO:0007669"/>
    <property type="project" value="UniProtKB-KW"/>
</dbReference>
<feature type="domain" description="PpiC" evidence="4">
    <location>
        <begin position="201"/>
        <end position="290"/>
    </location>
</feature>
<accession>A0ABQ3JYK6</accession>
<protein>
    <submittedName>
        <fullName evidence="5">Peptidylprolyl isomerase</fullName>
    </submittedName>
</protein>
<evidence type="ECO:0000256" key="2">
    <source>
        <dbReference type="SAM" id="MobiDB-lite"/>
    </source>
</evidence>
<feature type="region of interest" description="Disordered" evidence="2">
    <location>
        <begin position="20"/>
        <end position="59"/>
    </location>
</feature>